<feature type="region of interest" description="Disordered" evidence="1">
    <location>
        <begin position="132"/>
        <end position="154"/>
    </location>
</feature>
<evidence type="ECO:0000313" key="2">
    <source>
        <dbReference type="EMBL" id="KAF6405054.1"/>
    </source>
</evidence>
<proteinExistence type="predicted"/>
<protein>
    <submittedName>
        <fullName evidence="2">Uncharacterized protein</fullName>
    </submittedName>
</protein>
<keyword evidence="3" id="KW-1185">Reference proteome</keyword>
<evidence type="ECO:0000256" key="1">
    <source>
        <dbReference type="SAM" id="MobiDB-lite"/>
    </source>
</evidence>
<dbReference type="EMBL" id="JACASE010000015">
    <property type="protein sequence ID" value="KAF6405054.1"/>
    <property type="molecule type" value="Genomic_DNA"/>
</dbReference>
<name>A0A7J8C2H6_ROUAE</name>
<dbReference type="AlphaFoldDB" id="A0A7J8C2H6"/>
<gene>
    <name evidence="2" type="ORF">HJG63_009369</name>
</gene>
<sequence>MPGCHKPRLPQEMYGLPPTLPPSPQTSLSLLGCSSADSSMESSPSIFSLDTSQAPSAVMRHHLPVCSYPPKTQSPLVCNASISMLHVQTQLPTAGLYLDVLEATAHLHLKPNSGLNPKHVLFLSARGERGSAQEVPVKSTGAGVTPARVQSRAR</sequence>
<organism evidence="2 3">
    <name type="scientific">Rousettus aegyptiacus</name>
    <name type="common">Egyptian fruit bat</name>
    <name type="synonym">Pteropus aegyptiacus</name>
    <dbReference type="NCBI Taxonomy" id="9407"/>
    <lineage>
        <taxon>Eukaryota</taxon>
        <taxon>Metazoa</taxon>
        <taxon>Chordata</taxon>
        <taxon>Craniata</taxon>
        <taxon>Vertebrata</taxon>
        <taxon>Euteleostomi</taxon>
        <taxon>Mammalia</taxon>
        <taxon>Eutheria</taxon>
        <taxon>Laurasiatheria</taxon>
        <taxon>Chiroptera</taxon>
        <taxon>Yinpterochiroptera</taxon>
        <taxon>Pteropodoidea</taxon>
        <taxon>Pteropodidae</taxon>
        <taxon>Rousettinae</taxon>
        <taxon>Rousettus</taxon>
    </lineage>
</organism>
<feature type="compositionally biased region" description="Low complexity" evidence="1">
    <location>
        <begin position="25"/>
        <end position="36"/>
    </location>
</feature>
<evidence type="ECO:0000313" key="3">
    <source>
        <dbReference type="Proteomes" id="UP000593571"/>
    </source>
</evidence>
<accession>A0A7J8C2H6</accession>
<reference evidence="2 3" key="1">
    <citation type="journal article" date="2020" name="Nature">
        <title>Six reference-quality genomes reveal evolution of bat adaptations.</title>
        <authorList>
            <person name="Jebb D."/>
            <person name="Huang Z."/>
            <person name="Pippel M."/>
            <person name="Hughes G.M."/>
            <person name="Lavrichenko K."/>
            <person name="Devanna P."/>
            <person name="Winkler S."/>
            <person name="Jermiin L.S."/>
            <person name="Skirmuntt E.C."/>
            <person name="Katzourakis A."/>
            <person name="Burkitt-Gray L."/>
            <person name="Ray D.A."/>
            <person name="Sullivan K.A.M."/>
            <person name="Roscito J.G."/>
            <person name="Kirilenko B.M."/>
            <person name="Davalos L.M."/>
            <person name="Corthals A.P."/>
            <person name="Power M.L."/>
            <person name="Jones G."/>
            <person name="Ransome R.D."/>
            <person name="Dechmann D.K.N."/>
            <person name="Locatelli A.G."/>
            <person name="Puechmaille S.J."/>
            <person name="Fedrigo O."/>
            <person name="Jarvis E.D."/>
            <person name="Hiller M."/>
            <person name="Vernes S.C."/>
            <person name="Myers E.W."/>
            <person name="Teeling E.C."/>
        </authorList>
    </citation>
    <scope>NUCLEOTIDE SEQUENCE [LARGE SCALE GENOMIC DNA]</scope>
    <source>
        <strain evidence="2">MRouAeg1</strain>
        <tissue evidence="2">Muscle</tissue>
    </source>
</reference>
<dbReference type="PROSITE" id="PS51257">
    <property type="entry name" value="PROKAR_LIPOPROTEIN"/>
    <property type="match status" value="1"/>
</dbReference>
<feature type="region of interest" description="Disordered" evidence="1">
    <location>
        <begin position="1"/>
        <end position="36"/>
    </location>
</feature>
<comment type="caution">
    <text evidence="2">The sequence shown here is derived from an EMBL/GenBank/DDBJ whole genome shotgun (WGS) entry which is preliminary data.</text>
</comment>
<dbReference type="Proteomes" id="UP000593571">
    <property type="component" value="Unassembled WGS sequence"/>
</dbReference>